<dbReference type="InterPro" id="IPR013083">
    <property type="entry name" value="Znf_RING/FYVE/PHD"/>
</dbReference>
<accession>A0A811L3K7</accession>
<dbReference type="SMART" id="SM00184">
    <property type="entry name" value="RING"/>
    <property type="match status" value="2"/>
</dbReference>
<feature type="domain" description="RING-type" evidence="5">
    <location>
        <begin position="13"/>
        <end position="50"/>
    </location>
</feature>
<keyword evidence="7" id="KW-1185">Reference proteome</keyword>
<reference evidence="6" key="1">
    <citation type="submission" date="2020-09" db="EMBL/GenBank/DDBJ databases">
        <authorList>
            <person name="Kikuchi T."/>
        </authorList>
    </citation>
    <scope>NUCLEOTIDE SEQUENCE</scope>
    <source>
        <strain evidence="6">SH1</strain>
    </source>
</reference>
<dbReference type="PROSITE" id="PS00518">
    <property type="entry name" value="ZF_RING_1"/>
    <property type="match status" value="2"/>
</dbReference>
<gene>
    <name evidence="6" type="ORF">BOKJ2_LOCUS10465</name>
</gene>
<dbReference type="InterPro" id="IPR001841">
    <property type="entry name" value="Znf_RING"/>
</dbReference>
<evidence type="ECO:0000313" key="6">
    <source>
        <dbReference type="EMBL" id="CAD5223695.1"/>
    </source>
</evidence>
<dbReference type="AlphaFoldDB" id="A0A811L3K7"/>
<dbReference type="Pfam" id="PF00097">
    <property type="entry name" value="zf-C3HC4"/>
    <property type="match status" value="1"/>
</dbReference>
<sequence>MSSSLAQLTQVKCPICLERYAIQDSQQLSCEHRFCLTCLSLSSNLGTCPVPGCGTMRNLEVMVDEVDDNDESAGGDDDGDRHKRVLFAPNMLQLEERQRCEVVRGMFQCVNVARMTMIDCQHRVCFDCVAKSVSSADSLNDVPRCPMSRCANLLTRAEVAHVSEKVINLFPVFKRMSSKLPDITDDSKPAMKDEIRLFCSIYGANSITKSINIPKVCVLPDMINAIMQILKVDKNRTPSSIGIFIRVESEKSKIKFEYMNLKTLAKKTVKDAALTDKTHIVLDLNNELRRN</sequence>
<dbReference type="SUPFAM" id="SSF57850">
    <property type="entry name" value="RING/U-box"/>
    <property type="match status" value="2"/>
</dbReference>
<dbReference type="OrthoDB" id="1935339at2759"/>
<proteinExistence type="predicted"/>
<evidence type="ECO:0000313" key="7">
    <source>
        <dbReference type="Proteomes" id="UP000614601"/>
    </source>
</evidence>
<dbReference type="Proteomes" id="UP000783686">
    <property type="component" value="Unassembled WGS sequence"/>
</dbReference>
<dbReference type="Gene3D" id="3.30.40.10">
    <property type="entry name" value="Zinc/RING finger domain, C3HC4 (zinc finger)"/>
    <property type="match status" value="1"/>
</dbReference>
<dbReference type="PROSITE" id="PS50089">
    <property type="entry name" value="ZF_RING_2"/>
    <property type="match status" value="1"/>
</dbReference>
<dbReference type="EMBL" id="CAJFDH010000005">
    <property type="protein sequence ID" value="CAD5223695.1"/>
    <property type="molecule type" value="Genomic_DNA"/>
</dbReference>
<evidence type="ECO:0000256" key="2">
    <source>
        <dbReference type="ARBA" id="ARBA00022771"/>
    </source>
</evidence>
<dbReference type="Proteomes" id="UP000614601">
    <property type="component" value="Unassembled WGS sequence"/>
</dbReference>
<evidence type="ECO:0000259" key="5">
    <source>
        <dbReference type="PROSITE" id="PS50089"/>
    </source>
</evidence>
<evidence type="ECO:0000256" key="1">
    <source>
        <dbReference type="ARBA" id="ARBA00022723"/>
    </source>
</evidence>
<keyword evidence="3" id="KW-0862">Zinc</keyword>
<name>A0A811L3K7_9BILA</name>
<dbReference type="EMBL" id="CAJFCW020000005">
    <property type="protein sequence ID" value="CAG9118510.1"/>
    <property type="molecule type" value="Genomic_DNA"/>
</dbReference>
<protein>
    <recommendedName>
        <fullName evidence="5">RING-type domain-containing protein</fullName>
    </recommendedName>
</protein>
<dbReference type="InterPro" id="IPR018957">
    <property type="entry name" value="Znf_C3HC4_RING-type"/>
</dbReference>
<comment type="caution">
    <text evidence="6">The sequence shown here is derived from an EMBL/GenBank/DDBJ whole genome shotgun (WGS) entry which is preliminary data.</text>
</comment>
<dbReference type="InterPro" id="IPR017907">
    <property type="entry name" value="Znf_RING_CS"/>
</dbReference>
<organism evidence="6 7">
    <name type="scientific">Bursaphelenchus okinawaensis</name>
    <dbReference type="NCBI Taxonomy" id="465554"/>
    <lineage>
        <taxon>Eukaryota</taxon>
        <taxon>Metazoa</taxon>
        <taxon>Ecdysozoa</taxon>
        <taxon>Nematoda</taxon>
        <taxon>Chromadorea</taxon>
        <taxon>Rhabditida</taxon>
        <taxon>Tylenchina</taxon>
        <taxon>Tylenchomorpha</taxon>
        <taxon>Aphelenchoidea</taxon>
        <taxon>Aphelenchoididae</taxon>
        <taxon>Bursaphelenchus</taxon>
    </lineage>
</organism>
<evidence type="ECO:0000256" key="3">
    <source>
        <dbReference type="ARBA" id="ARBA00022833"/>
    </source>
</evidence>
<dbReference type="GO" id="GO:0008270">
    <property type="term" value="F:zinc ion binding"/>
    <property type="evidence" value="ECO:0007669"/>
    <property type="project" value="UniProtKB-KW"/>
</dbReference>
<evidence type="ECO:0000256" key="4">
    <source>
        <dbReference type="PROSITE-ProRule" id="PRU00175"/>
    </source>
</evidence>
<keyword evidence="2 4" id="KW-0863">Zinc-finger</keyword>
<keyword evidence="1" id="KW-0479">Metal-binding</keyword>